<protein>
    <recommendedName>
        <fullName evidence="8">Adenosine deaminase domain-containing protein</fullName>
    </recommendedName>
</protein>
<name>A0AAD9KP54_RIDPI</name>
<sequence length="246" mass="27873">MTKTSYIDTILRAIDDCHRAPNVDITVRLLLSVDRRCTISDVTDTVNLAAEYMRKTDHIVVGIDLSGDPRIGDMTLLLPALSSAKEMGLKLTLHVAEIPRQWEECVQLLGLIPDRIGHGTFLYTEDTKQNDLVLTMKKHRIPLELCLTSNMQCQTVSSLDEHHFSFWHQANHPLIICTDDKGVFSTTLSNEYLLAAETFHLSPDQIWSLSYGAIDYVFAVDDVKEELRKKWDEIKSTLLRCDGEAV</sequence>
<dbReference type="GO" id="GO:0009117">
    <property type="term" value="P:nucleotide metabolic process"/>
    <property type="evidence" value="ECO:0007669"/>
    <property type="project" value="UniProtKB-KW"/>
</dbReference>
<organism evidence="9 10">
    <name type="scientific">Ridgeia piscesae</name>
    <name type="common">Tubeworm</name>
    <dbReference type="NCBI Taxonomy" id="27915"/>
    <lineage>
        <taxon>Eukaryota</taxon>
        <taxon>Metazoa</taxon>
        <taxon>Spiralia</taxon>
        <taxon>Lophotrochozoa</taxon>
        <taxon>Annelida</taxon>
        <taxon>Polychaeta</taxon>
        <taxon>Sedentaria</taxon>
        <taxon>Canalipalpata</taxon>
        <taxon>Sabellida</taxon>
        <taxon>Siboglinidae</taxon>
        <taxon>Ridgeia</taxon>
    </lineage>
</organism>
<keyword evidence="5" id="KW-0862">Zinc</keyword>
<dbReference type="InterPro" id="IPR032466">
    <property type="entry name" value="Metal_Hydrolase"/>
</dbReference>
<dbReference type="GO" id="GO:0046872">
    <property type="term" value="F:metal ion binding"/>
    <property type="evidence" value="ECO:0007669"/>
    <property type="project" value="UniProtKB-KW"/>
</dbReference>
<dbReference type="SUPFAM" id="SSF51556">
    <property type="entry name" value="Metallo-dependent hydrolases"/>
    <property type="match status" value="1"/>
</dbReference>
<dbReference type="EMBL" id="JAODUO010000778">
    <property type="protein sequence ID" value="KAK2174749.1"/>
    <property type="molecule type" value="Genomic_DNA"/>
</dbReference>
<comment type="similarity">
    <text evidence="2">Belongs to the metallo-dependent hydrolases superfamily. Adenosine and AMP deaminases family.</text>
</comment>
<comment type="catalytic activity">
    <reaction evidence="7">
        <text>N(6)-methyl-AMP + H2O + H(+) = IMP + methylamine</text>
        <dbReference type="Rhea" id="RHEA:16001"/>
        <dbReference type="ChEBI" id="CHEBI:15377"/>
        <dbReference type="ChEBI" id="CHEBI:15378"/>
        <dbReference type="ChEBI" id="CHEBI:58053"/>
        <dbReference type="ChEBI" id="CHEBI:59338"/>
        <dbReference type="ChEBI" id="CHEBI:144842"/>
    </reaction>
    <physiologicalReaction direction="left-to-right" evidence="7">
        <dbReference type="Rhea" id="RHEA:16002"/>
    </physiologicalReaction>
</comment>
<evidence type="ECO:0000256" key="1">
    <source>
        <dbReference type="ARBA" id="ARBA00001947"/>
    </source>
</evidence>
<gene>
    <name evidence="9" type="ORF">NP493_779g01023</name>
</gene>
<dbReference type="PANTHER" id="PTHR11409">
    <property type="entry name" value="ADENOSINE DEAMINASE"/>
    <property type="match status" value="1"/>
</dbReference>
<evidence type="ECO:0000313" key="9">
    <source>
        <dbReference type="EMBL" id="KAK2174749.1"/>
    </source>
</evidence>
<proteinExistence type="inferred from homology"/>
<evidence type="ECO:0000259" key="8">
    <source>
        <dbReference type="Pfam" id="PF00962"/>
    </source>
</evidence>
<dbReference type="GO" id="GO:0004000">
    <property type="term" value="F:adenosine deaminase activity"/>
    <property type="evidence" value="ECO:0007669"/>
    <property type="project" value="TreeGrafter"/>
</dbReference>
<dbReference type="InterPro" id="IPR001365">
    <property type="entry name" value="A_deaminase_dom"/>
</dbReference>
<evidence type="ECO:0000256" key="7">
    <source>
        <dbReference type="ARBA" id="ARBA00048787"/>
    </source>
</evidence>
<keyword evidence="3" id="KW-0479">Metal-binding</keyword>
<evidence type="ECO:0000256" key="6">
    <source>
        <dbReference type="ARBA" id="ARBA00023080"/>
    </source>
</evidence>
<feature type="domain" description="Adenosine deaminase" evidence="8">
    <location>
        <begin position="5"/>
        <end position="232"/>
    </location>
</feature>
<dbReference type="Pfam" id="PF00962">
    <property type="entry name" value="A_deaminase"/>
    <property type="match status" value="1"/>
</dbReference>
<dbReference type="Proteomes" id="UP001209878">
    <property type="component" value="Unassembled WGS sequence"/>
</dbReference>
<accession>A0AAD9KP54</accession>
<evidence type="ECO:0000256" key="2">
    <source>
        <dbReference type="ARBA" id="ARBA00006676"/>
    </source>
</evidence>
<dbReference type="InterPro" id="IPR006330">
    <property type="entry name" value="Ado/ade_deaminase"/>
</dbReference>
<reference evidence="9" key="1">
    <citation type="journal article" date="2023" name="Mol. Biol. Evol.">
        <title>Third-Generation Sequencing Reveals the Adaptive Role of the Epigenome in Three Deep-Sea Polychaetes.</title>
        <authorList>
            <person name="Perez M."/>
            <person name="Aroh O."/>
            <person name="Sun Y."/>
            <person name="Lan Y."/>
            <person name="Juniper S.K."/>
            <person name="Young C.R."/>
            <person name="Angers B."/>
            <person name="Qian P.Y."/>
        </authorList>
    </citation>
    <scope>NUCLEOTIDE SEQUENCE</scope>
    <source>
        <strain evidence="9">R07B-5</strain>
    </source>
</reference>
<comment type="caution">
    <text evidence="9">The sequence shown here is derived from an EMBL/GenBank/DDBJ whole genome shotgun (WGS) entry which is preliminary data.</text>
</comment>
<dbReference type="AlphaFoldDB" id="A0AAD9KP54"/>
<keyword evidence="4" id="KW-0378">Hydrolase</keyword>
<keyword evidence="10" id="KW-1185">Reference proteome</keyword>
<evidence type="ECO:0000313" key="10">
    <source>
        <dbReference type="Proteomes" id="UP001209878"/>
    </source>
</evidence>
<dbReference type="GO" id="GO:0006154">
    <property type="term" value="P:adenosine catabolic process"/>
    <property type="evidence" value="ECO:0007669"/>
    <property type="project" value="TreeGrafter"/>
</dbReference>
<evidence type="ECO:0000256" key="3">
    <source>
        <dbReference type="ARBA" id="ARBA00022723"/>
    </source>
</evidence>
<dbReference type="GO" id="GO:0046103">
    <property type="term" value="P:inosine biosynthetic process"/>
    <property type="evidence" value="ECO:0007669"/>
    <property type="project" value="TreeGrafter"/>
</dbReference>
<keyword evidence="6" id="KW-0546">Nucleotide metabolism</keyword>
<evidence type="ECO:0000256" key="4">
    <source>
        <dbReference type="ARBA" id="ARBA00022801"/>
    </source>
</evidence>
<dbReference type="PANTHER" id="PTHR11409:SF42">
    <property type="entry name" value="ADENOSINE DEAMINASE-LIKE PROTEIN"/>
    <property type="match status" value="1"/>
</dbReference>
<dbReference type="Gene3D" id="3.20.20.140">
    <property type="entry name" value="Metal-dependent hydrolases"/>
    <property type="match status" value="1"/>
</dbReference>
<evidence type="ECO:0000256" key="5">
    <source>
        <dbReference type="ARBA" id="ARBA00022833"/>
    </source>
</evidence>
<comment type="cofactor">
    <cofactor evidence="1">
        <name>Zn(2+)</name>
        <dbReference type="ChEBI" id="CHEBI:29105"/>
    </cofactor>
</comment>